<dbReference type="GO" id="GO:0005576">
    <property type="term" value="C:extracellular region"/>
    <property type="evidence" value="ECO:0007669"/>
    <property type="project" value="UniProtKB-SubCell"/>
</dbReference>
<evidence type="ECO:0000256" key="10">
    <source>
        <dbReference type="SAM" id="SignalP"/>
    </source>
</evidence>
<keyword evidence="7 9" id="KW-0326">Glycosidase</keyword>
<evidence type="ECO:0000313" key="12">
    <source>
        <dbReference type="Proteomes" id="UP001213681"/>
    </source>
</evidence>
<organism evidence="11 12">
    <name type="scientific">Penicillium daleae</name>
    <dbReference type="NCBI Taxonomy" id="63821"/>
    <lineage>
        <taxon>Eukaryota</taxon>
        <taxon>Fungi</taxon>
        <taxon>Dikarya</taxon>
        <taxon>Ascomycota</taxon>
        <taxon>Pezizomycotina</taxon>
        <taxon>Eurotiomycetes</taxon>
        <taxon>Eurotiomycetidae</taxon>
        <taxon>Eurotiales</taxon>
        <taxon>Aspergillaceae</taxon>
        <taxon>Penicillium</taxon>
    </lineage>
</organism>
<sequence length="502" mass="54765">MRLFAQFITIGLAASQLIGPVGPTTPLKKKTVECNVLNYGAFADNSTDISFAIEQTFTECVLKCPGSRLIIPKGNYLLTRSVVLSNGINWAFQLDGLITAAYEGNWTVDRSLILEGSAGTDLINSTINGEGDGKFLLDVLVIVNAIDFEFYSLTGSGAIQGQGYLYRNGNNTERPRLVRLISPTNATIHDLILVDSPKFHLVLDFVLNVEVYHLTIRGANLGSYDGIDAIGSNYYIHDNEVTNRDECVSIKSPSHFALIENLVCNQAGSGVSIGSLNVSAEISNIVRCIPRVLTKFPVYSLFEQEARNINIIQGNNIAFIKTYPGGSGYVTNVTFSNFRSLSSLYGLNINQYWQNTFVPDTGSVSLSNLVFRSVADGTKRGPLNLIGNDLTFVINTTIEDFAIWTETGSAIVNTINNVFGSGDDNYGANDGIQTLNDTESPYTYTSTYTVTETPSNWQVPGTPTWAAPSTGYGTSTPIPVYEPAPLWRPGSVDYELHYWGSF</sequence>
<evidence type="ECO:0000256" key="9">
    <source>
        <dbReference type="RuleBase" id="RU361169"/>
    </source>
</evidence>
<dbReference type="Gene3D" id="2.160.20.10">
    <property type="entry name" value="Single-stranded right-handed beta-helix, Pectin lyase-like"/>
    <property type="match status" value="1"/>
</dbReference>
<keyword evidence="8" id="KW-0961">Cell wall biogenesis/degradation</keyword>
<reference evidence="11" key="1">
    <citation type="submission" date="2022-12" db="EMBL/GenBank/DDBJ databases">
        <authorList>
            <person name="Petersen C."/>
        </authorList>
    </citation>
    <scope>NUCLEOTIDE SEQUENCE</scope>
    <source>
        <strain evidence="11">IBT 16125</strain>
    </source>
</reference>
<evidence type="ECO:0000313" key="11">
    <source>
        <dbReference type="EMBL" id="KAJ5456000.1"/>
    </source>
</evidence>
<comment type="caution">
    <text evidence="11">The sequence shown here is derived from an EMBL/GenBank/DDBJ whole genome shotgun (WGS) entry which is preliminary data.</text>
</comment>
<dbReference type="EMBL" id="JAPVEA010000004">
    <property type="protein sequence ID" value="KAJ5456000.1"/>
    <property type="molecule type" value="Genomic_DNA"/>
</dbReference>
<dbReference type="InterPro" id="IPR011050">
    <property type="entry name" value="Pectin_lyase_fold/virulence"/>
</dbReference>
<dbReference type="AlphaFoldDB" id="A0AAD6C9V5"/>
<evidence type="ECO:0000256" key="4">
    <source>
        <dbReference type="ARBA" id="ARBA00022729"/>
    </source>
</evidence>
<dbReference type="InterPro" id="IPR012334">
    <property type="entry name" value="Pectin_lyas_fold"/>
</dbReference>
<keyword evidence="4 10" id="KW-0732">Signal</keyword>
<comment type="similarity">
    <text evidence="2 9">Belongs to the glycosyl hydrolase 28 family.</text>
</comment>
<comment type="subcellular location">
    <subcellularLocation>
        <location evidence="1">Secreted</location>
    </subcellularLocation>
</comment>
<proteinExistence type="inferred from homology"/>
<feature type="chain" id="PRO_5042226741" evidence="10">
    <location>
        <begin position="16"/>
        <end position="502"/>
    </location>
</feature>
<evidence type="ECO:0000256" key="8">
    <source>
        <dbReference type="ARBA" id="ARBA00023316"/>
    </source>
</evidence>
<evidence type="ECO:0000256" key="2">
    <source>
        <dbReference type="ARBA" id="ARBA00008834"/>
    </source>
</evidence>
<evidence type="ECO:0000256" key="6">
    <source>
        <dbReference type="ARBA" id="ARBA00023180"/>
    </source>
</evidence>
<dbReference type="GO" id="GO:0004650">
    <property type="term" value="F:polygalacturonase activity"/>
    <property type="evidence" value="ECO:0007669"/>
    <property type="project" value="InterPro"/>
</dbReference>
<dbReference type="PANTHER" id="PTHR31736">
    <property type="match status" value="1"/>
</dbReference>
<dbReference type="SUPFAM" id="SSF51126">
    <property type="entry name" value="Pectin lyase-like"/>
    <property type="match status" value="1"/>
</dbReference>
<keyword evidence="3" id="KW-0964">Secreted</keyword>
<dbReference type="InterPro" id="IPR000743">
    <property type="entry name" value="Glyco_hydro_28"/>
</dbReference>
<evidence type="ECO:0000256" key="3">
    <source>
        <dbReference type="ARBA" id="ARBA00022525"/>
    </source>
</evidence>
<keyword evidence="6" id="KW-0325">Glycoprotein</keyword>
<evidence type="ECO:0000256" key="5">
    <source>
        <dbReference type="ARBA" id="ARBA00022801"/>
    </source>
</evidence>
<dbReference type="GO" id="GO:0071555">
    <property type="term" value="P:cell wall organization"/>
    <property type="evidence" value="ECO:0007669"/>
    <property type="project" value="UniProtKB-KW"/>
</dbReference>
<dbReference type="PANTHER" id="PTHR31736:SF18">
    <property type="entry name" value="PUTATIVE-RELATED"/>
    <property type="match status" value="1"/>
</dbReference>
<name>A0AAD6C9V5_9EURO</name>
<dbReference type="GeneID" id="81597889"/>
<dbReference type="Proteomes" id="UP001213681">
    <property type="component" value="Unassembled WGS sequence"/>
</dbReference>
<keyword evidence="12" id="KW-1185">Reference proteome</keyword>
<evidence type="ECO:0000256" key="7">
    <source>
        <dbReference type="ARBA" id="ARBA00023295"/>
    </source>
</evidence>
<keyword evidence="5 9" id="KW-0378">Hydrolase</keyword>
<dbReference type="Pfam" id="PF00295">
    <property type="entry name" value="Glyco_hydro_28"/>
    <property type="match status" value="1"/>
</dbReference>
<protein>
    <submittedName>
        <fullName evidence="11">Glycoside hydrolasefamily 28</fullName>
    </submittedName>
</protein>
<reference evidence="11" key="2">
    <citation type="journal article" date="2023" name="IMA Fungus">
        <title>Comparative genomic study of the Penicillium genus elucidates a diverse pangenome and 15 lateral gene transfer events.</title>
        <authorList>
            <person name="Petersen C."/>
            <person name="Sorensen T."/>
            <person name="Nielsen M.R."/>
            <person name="Sondergaard T.E."/>
            <person name="Sorensen J.L."/>
            <person name="Fitzpatrick D.A."/>
            <person name="Frisvad J.C."/>
            <person name="Nielsen K.L."/>
        </authorList>
    </citation>
    <scope>NUCLEOTIDE SEQUENCE</scope>
    <source>
        <strain evidence="11">IBT 16125</strain>
    </source>
</reference>
<gene>
    <name evidence="11" type="ORF">N7458_004264</name>
</gene>
<feature type="signal peptide" evidence="10">
    <location>
        <begin position="1"/>
        <end position="15"/>
    </location>
</feature>
<dbReference type="GO" id="GO:0005975">
    <property type="term" value="P:carbohydrate metabolic process"/>
    <property type="evidence" value="ECO:0007669"/>
    <property type="project" value="InterPro"/>
</dbReference>
<evidence type="ECO:0000256" key="1">
    <source>
        <dbReference type="ARBA" id="ARBA00004613"/>
    </source>
</evidence>
<dbReference type="RefSeq" id="XP_056768373.1">
    <property type="nucleotide sequence ID" value="XM_056907646.1"/>
</dbReference>
<accession>A0AAD6C9V5</accession>